<comment type="catalytic activity">
    <reaction evidence="1">
        <text>adenosine 3',5'-bisphosphate + H2O = AMP + phosphate</text>
        <dbReference type="Rhea" id="RHEA:10040"/>
        <dbReference type="ChEBI" id="CHEBI:15377"/>
        <dbReference type="ChEBI" id="CHEBI:43474"/>
        <dbReference type="ChEBI" id="CHEBI:58343"/>
        <dbReference type="ChEBI" id="CHEBI:456215"/>
        <dbReference type="EC" id="3.1.3.7"/>
    </reaction>
</comment>
<dbReference type="PANTHER" id="PTHR43028">
    <property type="entry name" value="3'(2'),5'-BISPHOSPHATE NUCLEOTIDASE 1"/>
    <property type="match status" value="1"/>
</dbReference>
<dbReference type="SUPFAM" id="SSF56655">
    <property type="entry name" value="Carbohydrate phosphatase"/>
    <property type="match status" value="1"/>
</dbReference>
<dbReference type="PRINTS" id="PR00377">
    <property type="entry name" value="IMPHPHTASES"/>
</dbReference>
<feature type="binding site" evidence="1">
    <location>
        <position position="218"/>
    </location>
    <ligand>
        <name>substrate</name>
    </ligand>
</feature>
<dbReference type="InterPro" id="IPR050725">
    <property type="entry name" value="CysQ/Inositol_MonoPase"/>
</dbReference>
<feature type="binding site" evidence="2">
    <location>
        <position position="218"/>
    </location>
    <ligand>
        <name>Mg(2+)</name>
        <dbReference type="ChEBI" id="CHEBI:18420"/>
        <label>1</label>
        <note>catalytic</note>
    </ligand>
</feature>
<organism evidence="3 4">
    <name type="scientific">Sphingobium baderi</name>
    <dbReference type="NCBI Taxonomy" id="1332080"/>
    <lineage>
        <taxon>Bacteria</taxon>
        <taxon>Pseudomonadati</taxon>
        <taxon>Pseudomonadota</taxon>
        <taxon>Alphaproteobacteria</taxon>
        <taxon>Sphingomonadales</taxon>
        <taxon>Sphingomonadaceae</taxon>
        <taxon>Sphingobium</taxon>
    </lineage>
</organism>
<feature type="binding site" evidence="2">
    <location>
        <position position="67"/>
    </location>
    <ligand>
        <name>Mg(2+)</name>
        <dbReference type="ChEBI" id="CHEBI:18420"/>
        <label>1</label>
        <note>catalytic</note>
    </ligand>
</feature>
<dbReference type="STRING" id="1332080.ATN00_18055"/>
<keyword evidence="1" id="KW-0472">Membrane</keyword>
<dbReference type="EC" id="3.1.3.7" evidence="1"/>
<keyword evidence="1" id="KW-0378">Hydrolase</keyword>
<evidence type="ECO:0000313" key="3">
    <source>
        <dbReference type="EMBL" id="ALR22765.1"/>
    </source>
</evidence>
<accession>A0A0S3F571</accession>
<keyword evidence="4" id="KW-1185">Reference proteome</keyword>
<feature type="binding site" evidence="1">
    <location>
        <position position="89"/>
    </location>
    <ligand>
        <name>Mg(2+)</name>
        <dbReference type="ChEBI" id="CHEBI:18420"/>
        <label>2</label>
    </ligand>
</feature>
<dbReference type="GO" id="GO:0000103">
    <property type="term" value="P:sulfate assimilation"/>
    <property type="evidence" value="ECO:0007669"/>
    <property type="project" value="TreeGrafter"/>
</dbReference>
<evidence type="ECO:0000256" key="2">
    <source>
        <dbReference type="PIRSR" id="PIRSR600760-2"/>
    </source>
</evidence>
<protein>
    <recommendedName>
        <fullName evidence="1">3'(2'),5'-bisphosphate nucleotidase CysQ</fullName>
        <ecNumber evidence="1">3.1.3.7</ecNumber>
    </recommendedName>
    <alternativeName>
        <fullName evidence="1">3'(2'),5-bisphosphonucleoside 3'(2')-phosphohydrolase</fullName>
    </alternativeName>
    <alternativeName>
        <fullName evidence="1">3'-phosphoadenosine 5'-phosphate phosphatase</fullName>
        <shortName evidence="1">PAP phosphatase</shortName>
    </alternativeName>
</protein>
<feature type="binding site" evidence="1">
    <location>
        <position position="218"/>
    </location>
    <ligand>
        <name>Mg(2+)</name>
        <dbReference type="ChEBI" id="CHEBI:18420"/>
        <label>2</label>
    </ligand>
</feature>
<dbReference type="Proteomes" id="UP000056968">
    <property type="component" value="Chromosome"/>
</dbReference>
<feature type="binding site" evidence="2">
    <location>
        <position position="89"/>
    </location>
    <ligand>
        <name>Mg(2+)</name>
        <dbReference type="ChEBI" id="CHEBI:18420"/>
        <label>1</label>
        <note>catalytic</note>
    </ligand>
</feature>
<evidence type="ECO:0000313" key="4">
    <source>
        <dbReference type="Proteomes" id="UP000056968"/>
    </source>
</evidence>
<dbReference type="OrthoDB" id="9785695at2"/>
<comment type="similarity">
    <text evidence="1">Belongs to the inositol monophosphatase superfamily. CysQ family.</text>
</comment>
<comment type="subcellular location">
    <subcellularLocation>
        <location evidence="1">Cell inner membrane</location>
        <topology evidence="1">Peripheral membrane protein</topology>
        <orientation evidence="1">Cytoplasmic side</orientation>
    </subcellularLocation>
</comment>
<feature type="binding site" evidence="1">
    <location>
        <position position="86"/>
    </location>
    <ligand>
        <name>Mg(2+)</name>
        <dbReference type="ChEBI" id="CHEBI:18420"/>
        <label>1</label>
    </ligand>
</feature>
<dbReference type="InterPro" id="IPR000760">
    <property type="entry name" value="Inositol_monophosphatase-like"/>
</dbReference>
<evidence type="ECO:0000256" key="1">
    <source>
        <dbReference type="HAMAP-Rule" id="MF_02095"/>
    </source>
</evidence>
<feature type="binding site" evidence="1">
    <location>
        <position position="67"/>
    </location>
    <ligand>
        <name>substrate</name>
    </ligand>
</feature>
<dbReference type="Gene3D" id="3.30.540.10">
    <property type="entry name" value="Fructose-1,6-Bisphosphatase, subunit A, domain 1"/>
    <property type="match status" value="1"/>
</dbReference>
<dbReference type="InterPro" id="IPR006240">
    <property type="entry name" value="CysQ"/>
</dbReference>
<feature type="binding site" evidence="2">
    <location>
        <position position="86"/>
    </location>
    <ligand>
        <name>Mg(2+)</name>
        <dbReference type="ChEBI" id="CHEBI:18420"/>
        <label>1</label>
        <note>catalytic</note>
    </ligand>
</feature>
<dbReference type="GO" id="GO:0005886">
    <property type="term" value="C:plasma membrane"/>
    <property type="evidence" value="ECO:0007669"/>
    <property type="project" value="UniProtKB-SubCell"/>
</dbReference>
<sequence length="270" mass="28467">MNITTIAEELITAAIEAGKAIMAIYDAGFSVETKSDNSPVTQADAAGEKIILEALGRLAGHIPVIAEEEAAAGRIPQTDGTFFLVDPLDGTKEFIQRRGDFTVNIALIEGRKPVFGIVHAPAKGRIFVGDVHSGEAWSAPVSREGMIGERTPIRVRDLPDTGLSVVASKSHNTPETDAYLDQFDVAERVSFGSSLKICMVATGEADLYPRLAPTCEWDIGAGDAVLRAAGGKLLAPDGAPMAYGKDGFFNPGFVAAGDIDPPPIAPFMTK</sequence>
<feature type="binding site" evidence="2">
    <location>
        <position position="88"/>
    </location>
    <ligand>
        <name>Mg(2+)</name>
        <dbReference type="ChEBI" id="CHEBI:18420"/>
        <label>1</label>
        <note>catalytic</note>
    </ligand>
</feature>
<dbReference type="GO" id="GO:0050427">
    <property type="term" value="P:3'-phosphoadenosine 5'-phosphosulfate metabolic process"/>
    <property type="evidence" value="ECO:0007669"/>
    <property type="project" value="TreeGrafter"/>
</dbReference>
<keyword evidence="1" id="KW-1003">Cell membrane</keyword>
<dbReference type="HAMAP" id="MF_02095">
    <property type="entry name" value="CysQ"/>
    <property type="match status" value="1"/>
</dbReference>
<dbReference type="GO" id="GO:0008441">
    <property type="term" value="F:3'(2'),5'-bisphosphate nucleotidase activity"/>
    <property type="evidence" value="ECO:0007669"/>
    <property type="project" value="UniProtKB-UniRule"/>
</dbReference>
<proteinExistence type="inferred from homology"/>
<dbReference type="CDD" id="cd01638">
    <property type="entry name" value="CysQ"/>
    <property type="match status" value="1"/>
</dbReference>
<dbReference type="NCBIfam" id="TIGR01331">
    <property type="entry name" value="bisphos_cysQ"/>
    <property type="match status" value="1"/>
</dbReference>
<keyword evidence="1 2" id="KW-0479">Metal-binding</keyword>
<feature type="binding site" evidence="1">
    <location>
        <begin position="88"/>
        <end position="91"/>
    </location>
    <ligand>
        <name>substrate</name>
    </ligand>
</feature>
<dbReference type="Pfam" id="PF00459">
    <property type="entry name" value="Inositol_P"/>
    <property type="match status" value="1"/>
</dbReference>
<dbReference type="Gene3D" id="3.40.190.80">
    <property type="match status" value="1"/>
</dbReference>
<gene>
    <name evidence="1" type="primary">cysQ</name>
    <name evidence="3" type="ORF">ATN00_18055</name>
</gene>
<keyword evidence="1 2" id="KW-0460">Magnesium</keyword>
<comment type="function">
    <text evidence="1">Converts adenosine-3',5'-bisphosphate (PAP) to AMP.</text>
</comment>
<dbReference type="GO" id="GO:0000287">
    <property type="term" value="F:magnesium ion binding"/>
    <property type="evidence" value="ECO:0007669"/>
    <property type="project" value="UniProtKB-UniRule"/>
</dbReference>
<reference evidence="3 4" key="1">
    <citation type="submission" date="2015-11" db="EMBL/GenBank/DDBJ databases">
        <title>A Two-component Flavoprotein Monooxygenase System MeaXY Responsible for para-Hydroxylation of 2-Methyl-6-ethylaniline and 2,6-Diethylaniline in Sphingobium baderi DE-13.</title>
        <authorList>
            <person name="Cheng M."/>
            <person name="Meng Q."/>
            <person name="Yang Y."/>
            <person name="Chu C."/>
            <person name="Yan X."/>
            <person name="He J."/>
            <person name="Li S."/>
        </authorList>
    </citation>
    <scope>NUCLEOTIDE SEQUENCE [LARGE SCALE GENOMIC DNA]</scope>
    <source>
        <strain evidence="3 4">DE-13</strain>
    </source>
</reference>
<feature type="binding site" evidence="1">
    <location>
        <position position="88"/>
    </location>
    <ligand>
        <name>Mg(2+)</name>
        <dbReference type="ChEBI" id="CHEBI:18420"/>
        <label>1</label>
    </ligand>
</feature>
<dbReference type="PANTHER" id="PTHR43028:SF5">
    <property type="entry name" value="3'(2'),5'-BISPHOSPHATE NUCLEOTIDASE 1"/>
    <property type="match status" value="1"/>
</dbReference>
<comment type="cofactor">
    <cofactor evidence="1 2">
        <name>Mg(2+)</name>
        <dbReference type="ChEBI" id="CHEBI:18420"/>
    </cofactor>
</comment>
<feature type="binding site" evidence="1">
    <location>
        <position position="86"/>
    </location>
    <ligand>
        <name>Mg(2+)</name>
        <dbReference type="ChEBI" id="CHEBI:18420"/>
        <label>2</label>
    </ligand>
</feature>
<feature type="binding site" evidence="1">
    <location>
        <position position="67"/>
    </location>
    <ligand>
        <name>Mg(2+)</name>
        <dbReference type="ChEBI" id="CHEBI:18420"/>
        <label>1</label>
    </ligand>
</feature>
<dbReference type="EMBL" id="CP013264">
    <property type="protein sequence ID" value="ALR22765.1"/>
    <property type="molecule type" value="Genomic_DNA"/>
</dbReference>
<dbReference type="AlphaFoldDB" id="A0A0S3F571"/>
<dbReference type="KEGG" id="sbd:ATN00_18055"/>
<keyword evidence="1" id="KW-0997">Cell inner membrane</keyword>
<name>A0A0S3F571_9SPHN</name>